<sequence>MWDLTPEPVKDASPLWASSTPPRVGSLTCTHSSSPWTALCPLSNLRFPPHRGPNPLSRYLEIHNPVPKVSAICLWVYHQPRRRTPARAVEFEICWVISRPLFGAFGKASSAHSIAFAAVDNRVKDLYRRRLDKKVEAVCNVRKLSKLDMKLNDALPKIRSELFHVLVSFIVPMNHLSHMYFNSSLTNSNKHRKYVQIEQVIYFK</sequence>
<comment type="caution">
    <text evidence="2">The sequence shown here is derived from an EMBL/GenBank/DDBJ whole genome shotgun (WGS) entry which is preliminary data.</text>
</comment>
<organism evidence="2 3">
    <name type="scientific">Malus domestica</name>
    <name type="common">Apple</name>
    <name type="synonym">Pyrus malus</name>
    <dbReference type="NCBI Taxonomy" id="3750"/>
    <lineage>
        <taxon>Eukaryota</taxon>
        <taxon>Viridiplantae</taxon>
        <taxon>Streptophyta</taxon>
        <taxon>Embryophyta</taxon>
        <taxon>Tracheophyta</taxon>
        <taxon>Spermatophyta</taxon>
        <taxon>Magnoliopsida</taxon>
        <taxon>eudicotyledons</taxon>
        <taxon>Gunneridae</taxon>
        <taxon>Pentapetalae</taxon>
        <taxon>rosids</taxon>
        <taxon>fabids</taxon>
        <taxon>Rosales</taxon>
        <taxon>Rosaceae</taxon>
        <taxon>Amygdaloideae</taxon>
        <taxon>Maleae</taxon>
        <taxon>Malus</taxon>
    </lineage>
</organism>
<dbReference type="PANTHER" id="PTHR33569">
    <property type="entry name" value="UREASE"/>
    <property type="match status" value="1"/>
</dbReference>
<dbReference type="Gene3D" id="3.20.20.140">
    <property type="entry name" value="Metal-dependent hydrolases"/>
    <property type="match status" value="1"/>
</dbReference>
<dbReference type="AlphaFoldDB" id="A0A498IE75"/>
<keyword evidence="1" id="KW-0378">Hydrolase</keyword>
<evidence type="ECO:0000256" key="1">
    <source>
        <dbReference type="ARBA" id="ARBA00022801"/>
    </source>
</evidence>
<dbReference type="Proteomes" id="UP000290289">
    <property type="component" value="Chromosome 13"/>
</dbReference>
<protein>
    <submittedName>
        <fullName evidence="2">Uncharacterized protein</fullName>
    </submittedName>
</protein>
<dbReference type="InterPro" id="IPR050069">
    <property type="entry name" value="Urease_subunit"/>
</dbReference>
<accession>A0A498IE75</accession>
<dbReference type="EMBL" id="RDQH01000339">
    <property type="protein sequence ID" value="RXH79871.1"/>
    <property type="molecule type" value="Genomic_DNA"/>
</dbReference>
<name>A0A498IE75_MALDO</name>
<evidence type="ECO:0000313" key="2">
    <source>
        <dbReference type="EMBL" id="RXH79871.1"/>
    </source>
</evidence>
<reference evidence="2 3" key="1">
    <citation type="submission" date="2018-10" db="EMBL/GenBank/DDBJ databases">
        <title>A high-quality apple genome assembly.</title>
        <authorList>
            <person name="Hu J."/>
        </authorList>
    </citation>
    <scope>NUCLEOTIDE SEQUENCE [LARGE SCALE GENOMIC DNA]</scope>
    <source>
        <strain evidence="3">cv. HFTH1</strain>
        <tissue evidence="2">Young leaf</tissue>
    </source>
</reference>
<keyword evidence="3" id="KW-1185">Reference proteome</keyword>
<dbReference type="STRING" id="3750.A0A498IE75"/>
<dbReference type="PANTHER" id="PTHR33569:SF1">
    <property type="entry name" value="UREASE"/>
    <property type="match status" value="1"/>
</dbReference>
<dbReference type="GO" id="GO:0016787">
    <property type="term" value="F:hydrolase activity"/>
    <property type="evidence" value="ECO:0007669"/>
    <property type="project" value="UniProtKB-KW"/>
</dbReference>
<evidence type="ECO:0000313" key="3">
    <source>
        <dbReference type="Proteomes" id="UP000290289"/>
    </source>
</evidence>
<gene>
    <name evidence="2" type="ORF">DVH24_041018</name>
</gene>
<proteinExistence type="predicted"/>